<evidence type="ECO:0000313" key="1">
    <source>
        <dbReference type="EMBL" id="MBB4867607.1"/>
    </source>
</evidence>
<organism evidence="1 2">
    <name type="scientific">Pseudomonas nitroreducens</name>
    <dbReference type="NCBI Taxonomy" id="46680"/>
    <lineage>
        <taxon>Bacteria</taxon>
        <taxon>Pseudomonadati</taxon>
        <taxon>Pseudomonadota</taxon>
        <taxon>Gammaproteobacteria</taxon>
        <taxon>Pseudomonadales</taxon>
        <taxon>Pseudomonadaceae</taxon>
        <taxon>Pseudomonas</taxon>
    </lineage>
</organism>
<protein>
    <submittedName>
        <fullName evidence="1">mRNA-degrading endonuclease toxin of MazEF toxin-antitoxin module</fullName>
    </submittedName>
</protein>
<dbReference type="Proteomes" id="UP000566995">
    <property type="component" value="Unassembled WGS sequence"/>
</dbReference>
<evidence type="ECO:0000313" key="2">
    <source>
        <dbReference type="Proteomes" id="UP000566995"/>
    </source>
</evidence>
<reference evidence="1 2" key="1">
    <citation type="submission" date="2020-08" db="EMBL/GenBank/DDBJ databases">
        <title>Functional genomics of gut bacteria from endangered species of beetles.</title>
        <authorList>
            <person name="Carlos-Shanley C."/>
        </authorList>
    </citation>
    <scope>NUCLEOTIDE SEQUENCE [LARGE SCALE GENOMIC DNA]</scope>
    <source>
        <strain evidence="1 2">S00179</strain>
    </source>
</reference>
<dbReference type="AlphaFoldDB" id="A0A7W7P5S8"/>
<proteinExistence type="predicted"/>
<accession>A0A7W7P5S8</accession>
<sequence>MDKKTFQQGDILEVDLVGTSGARDRFQCMVISPILFNDMGMVIVALVTREVQMQRHAGFAVNLEPYGFKGAVLTNNLRTLDVAGANAALLKERHPEATEMVVARVQAIFADQDSGVA</sequence>
<keyword evidence="1" id="KW-0378">Hydrolase</keyword>
<dbReference type="Pfam" id="PF02452">
    <property type="entry name" value="PemK_toxin"/>
    <property type="match status" value="1"/>
</dbReference>
<dbReference type="RefSeq" id="WP_184597319.1">
    <property type="nucleotide sequence ID" value="NZ_JACHLI010000043.1"/>
</dbReference>
<keyword evidence="1" id="KW-0255">Endonuclease</keyword>
<dbReference type="GO" id="GO:0004519">
    <property type="term" value="F:endonuclease activity"/>
    <property type="evidence" value="ECO:0007669"/>
    <property type="project" value="UniProtKB-KW"/>
</dbReference>
<name>A0A7W7P5S8_PSENT</name>
<dbReference type="Gene3D" id="2.30.30.110">
    <property type="match status" value="1"/>
</dbReference>
<dbReference type="EMBL" id="JACHLI010000043">
    <property type="protein sequence ID" value="MBB4867607.1"/>
    <property type="molecule type" value="Genomic_DNA"/>
</dbReference>
<dbReference type="InterPro" id="IPR011067">
    <property type="entry name" value="Plasmid_toxin/cell-grow_inhib"/>
</dbReference>
<gene>
    <name evidence="1" type="ORF">HNP46_006521</name>
</gene>
<dbReference type="GO" id="GO:0003677">
    <property type="term" value="F:DNA binding"/>
    <property type="evidence" value="ECO:0007669"/>
    <property type="project" value="InterPro"/>
</dbReference>
<keyword evidence="1" id="KW-0540">Nuclease</keyword>
<comment type="caution">
    <text evidence="1">The sequence shown here is derived from an EMBL/GenBank/DDBJ whole genome shotgun (WGS) entry which is preliminary data.</text>
</comment>
<dbReference type="InterPro" id="IPR003477">
    <property type="entry name" value="PemK-like"/>
</dbReference>
<dbReference type="SUPFAM" id="SSF50118">
    <property type="entry name" value="Cell growth inhibitor/plasmid maintenance toxic component"/>
    <property type="match status" value="1"/>
</dbReference>